<evidence type="ECO:0000313" key="3">
    <source>
        <dbReference type="EMBL" id="KAF8654505.1"/>
    </source>
</evidence>
<name>A0A835DZ62_9POAL</name>
<protein>
    <recommendedName>
        <fullName evidence="2">DUF1618 domain-containing protein</fullName>
    </recommendedName>
</protein>
<feature type="compositionally biased region" description="Polar residues" evidence="1">
    <location>
        <begin position="156"/>
        <end position="169"/>
    </location>
</feature>
<dbReference type="Proteomes" id="UP000636709">
    <property type="component" value="Unassembled WGS sequence"/>
</dbReference>
<dbReference type="Pfam" id="PF07762">
    <property type="entry name" value="DUF1618"/>
    <property type="match status" value="2"/>
</dbReference>
<feature type="compositionally biased region" description="Polar residues" evidence="1">
    <location>
        <begin position="579"/>
        <end position="609"/>
    </location>
</feature>
<dbReference type="PANTHER" id="PTHR33086:SF96">
    <property type="entry name" value="DUF1618 DOMAIN-CONTAINING PROTEIN"/>
    <property type="match status" value="1"/>
</dbReference>
<sequence length="997" mass="109685">MATVRRHGHGLKSWCGLILIKSVRSQQQHGTARRGVPVGHRDPRIVCPRGGHACSGPATDACPWAMGARADWWRRHTLVGRGHEPAETVKVRSPTRTTRQAPKEFEFVRIFGQAFAFSAFSLPRRRAPPPLAAPGLLPPPPQQQRLPAGRGGAALYSSNIAGASPTKTHSLPPRRHTATATTTTTPTSPWVILGSIPRVAPGVSADVSLELTAPPRVSRLTISDCVFPARITPQSFPFVLAADRSGLLLLSAILATPWRRVVIDRPDHQAVGWDNITTPTRATTSWTPPRAVGRRETILHQSLLGILPIPGGDGRRGFMVAELVPTIGSDTASLRCYSSDVGEWVHKHVRYPLPARPLAPICTLAHHGRLWWVDYSWGIITADPFADHPVLRFVPLPRPCVLECREAWGVLDEFRYVGVSSGKLRFVDTYRRGGGAPSMVTVWTLNDHDATEWTLEHEATFADIWADDSYKATGLPKKPPVLALIHPHNPAVVYFFLEGHLFAVDVPARKVVECDRYHLVAPPRDYGIANRFVRAWELPPSVSSAPDEHKCGDKAWRLPSGSSIKAHCAAAPLTSWPLASSTPPKPSFSSRDATATPPQMASPASSSISEDPAASQPPPSSWVILGSIARVVDHGQCGGGGGDEAAHLSVALTAPPRVSRLTVSSHVFPDRPTPKNFPFVLAADSSGLLLLSAILAAPRTRVDIDRPDHQSFTWKDTDDRFFVLDATTGSAYRLPDPKPQETIEHQGLLGLLVRSGVYMVAELVPLFGSDSAHIRCYSSDVGEWVDKAVHHPLPPRPLSPICTLAHHGRLWWVDYSWGIVTAEPFADAPVLGFVPFPRPLEYREAQGVLDMFRYVGVSAGKLRFVDTYRRGRAPNKVAVWTLPDPDARKWTLEHEATLADIWADDSYKATDLPNKTPVVALIHPHNPAVVYFFMTNRLFAVDVPARKVVECDLYHLVAPPRNFPIANRFIRAWELPRSISSGTYRYLLPLLVHIFHW</sequence>
<feature type="region of interest" description="Disordered" evidence="1">
    <location>
        <begin position="579"/>
        <end position="619"/>
    </location>
</feature>
<dbReference type="InterPro" id="IPR011676">
    <property type="entry name" value="DUF1618"/>
</dbReference>
<evidence type="ECO:0000259" key="2">
    <source>
        <dbReference type="Pfam" id="PF07762"/>
    </source>
</evidence>
<keyword evidence="4" id="KW-1185">Reference proteome</keyword>
<feature type="compositionally biased region" description="Pro residues" evidence="1">
    <location>
        <begin position="130"/>
        <end position="142"/>
    </location>
</feature>
<organism evidence="3 4">
    <name type="scientific">Digitaria exilis</name>
    <dbReference type="NCBI Taxonomy" id="1010633"/>
    <lineage>
        <taxon>Eukaryota</taxon>
        <taxon>Viridiplantae</taxon>
        <taxon>Streptophyta</taxon>
        <taxon>Embryophyta</taxon>
        <taxon>Tracheophyta</taxon>
        <taxon>Spermatophyta</taxon>
        <taxon>Magnoliopsida</taxon>
        <taxon>Liliopsida</taxon>
        <taxon>Poales</taxon>
        <taxon>Poaceae</taxon>
        <taxon>PACMAD clade</taxon>
        <taxon>Panicoideae</taxon>
        <taxon>Panicodae</taxon>
        <taxon>Paniceae</taxon>
        <taxon>Anthephorinae</taxon>
        <taxon>Digitaria</taxon>
    </lineage>
</organism>
<proteinExistence type="predicted"/>
<dbReference type="PANTHER" id="PTHR33086">
    <property type="entry name" value="OS05G0468200 PROTEIN-RELATED"/>
    <property type="match status" value="1"/>
</dbReference>
<dbReference type="AlphaFoldDB" id="A0A835DZ62"/>
<evidence type="ECO:0000256" key="1">
    <source>
        <dbReference type="SAM" id="MobiDB-lite"/>
    </source>
</evidence>
<feature type="domain" description="DUF1618" evidence="2">
    <location>
        <begin position="372"/>
        <end position="494"/>
    </location>
</feature>
<reference evidence="3" key="1">
    <citation type="submission" date="2020-07" db="EMBL/GenBank/DDBJ databases">
        <title>Genome sequence and genetic diversity analysis of an under-domesticated orphan crop, white fonio (Digitaria exilis).</title>
        <authorList>
            <person name="Bennetzen J.L."/>
            <person name="Chen S."/>
            <person name="Ma X."/>
            <person name="Wang X."/>
            <person name="Yssel A.E.J."/>
            <person name="Chaluvadi S.R."/>
            <person name="Johnson M."/>
            <person name="Gangashetty P."/>
            <person name="Hamidou F."/>
            <person name="Sanogo M.D."/>
            <person name="Zwaenepoel A."/>
            <person name="Wallace J."/>
            <person name="Van De Peer Y."/>
            <person name="Van Deynze A."/>
        </authorList>
    </citation>
    <scope>NUCLEOTIDE SEQUENCE</scope>
    <source>
        <tissue evidence="3">Leaves</tissue>
    </source>
</reference>
<comment type="caution">
    <text evidence="3">The sequence shown here is derived from an EMBL/GenBank/DDBJ whole genome shotgun (WGS) entry which is preliminary data.</text>
</comment>
<accession>A0A835DZ62</accession>
<evidence type="ECO:0000313" key="4">
    <source>
        <dbReference type="Proteomes" id="UP000636709"/>
    </source>
</evidence>
<feature type="region of interest" description="Disordered" evidence="1">
    <location>
        <begin position="130"/>
        <end position="186"/>
    </location>
</feature>
<dbReference type="EMBL" id="JACEFO010002615">
    <property type="protein sequence ID" value="KAF8654505.1"/>
    <property type="molecule type" value="Genomic_DNA"/>
</dbReference>
<dbReference type="OrthoDB" id="589927at2759"/>
<feature type="domain" description="DUF1618" evidence="2">
    <location>
        <begin position="812"/>
        <end position="931"/>
    </location>
</feature>
<gene>
    <name evidence="3" type="ORF">HU200_061695</name>
</gene>